<protein>
    <submittedName>
        <fullName evidence="2">Uncharacterized protein</fullName>
    </submittedName>
</protein>
<evidence type="ECO:0000256" key="1">
    <source>
        <dbReference type="SAM" id="MobiDB-lite"/>
    </source>
</evidence>
<feature type="region of interest" description="Disordered" evidence="1">
    <location>
        <begin position="1"/>
        <end position="27"/>
    </location>
</feature>
<feature type="compositionally biased region" description="Low complexity" evidence="1">
    <location>
        <begin position="8"/>
        <end position="21"/>
    </location>
</feature>
<accession>A0A1X0RFM9</accession>
<feature type="non-terminal residue" evidence="2">
    <location>
        <position position="1"/>
    </location>
</feature>
<reference evidence="2" key="1">
    <citation type="journal article" date="2016" name="Proc. Natl. Acad. Sci. U.S.A.">
        <title>Lipid metabolic changes in an early divergent fungus govern the establishment of a mutualistic symbiosis with endobacteria.</title>
        <authorList>
            <person name="Lastovetsky O.A."/>
            <person name="Gaspar M.L."/>
            <person name="Mondo S.J."/>
            <person name="LaButti K.M."/>
            <person name="Sandor L."/>
            <person name="Grigoriev I.V."/>
            <person name="Henry S.A."/>
            <person name="Pawlowska T.E."/>
        </authorList>
    </citation>
    <scope>NUCLEOTIDE SEQUENCE [LARGE SCALE GENOMIC DNA]</scope>
    <source>
        <strain evidence="2">ATCC 52814</strain>
    </source>
</reference>
<gene>
    <name evidence="2" type="ORF">BCV72DRAFT_198886</name>
</gene>
<evidence type="ECO:0000313" key="2">
    <source>
        <dbReference type="EMBL" id="ORE10819.1"/>
    </source>
</evidence>
<proteinExistence type="predicted"/>
<name>A0A1X0RFM9_RHIZD</name>
<organism evidence="2">
    <name type="scientific">Rhizopus microsporus var. microsporus</name>
    <dbReference type="NCBI Taxonomy" id="86635"/>
    <lineage>
        <taxon>Eukaryota</taxon>
        <taxon>Fungi</taxon>
        <taxon>Fungi incertae sedis</taxon>
        <taxon>Mucoromycota</taxon>
        <taxon>Mucoromycotina</taxon>
        <taxon>Mucoromycetes</taxon>
        <taxon>Mucorales</taxon>
        <taxon>Mucorineae</taxon>
        <taxon>Rhizopodaceae</taxon>
        <taxon>Rhizopus</taxon>
    </lineage>
</organism>
<dbReference type="EMBL" id="KV921862">
    <property type="protein sequence ID" value="ORE10819.1"/>
    <property type="molecule type" value="Genomic_DNA"/>
</dbReference>
<dbReference type="Proteomes" id="UP000242414">
    <property type="component" value="Unassembled WGS sequence"/>
</dbReference>
<dbReference type="AlphaFoldDB" id="A0A1X0RFM9"/>
<sequence length="73" mass="8459">SLTNHQPTTFSFTSSTTASSSIDSKQTKLDDVDKVKIRKLYSNMNEEKMWKLKTGTFVEKQMERFALTCNFEQ</sequence>
<dbReference type="VEuPathDB" id="FungiDB:BCV72DRAFT_198886"/>